<evidence type="ECO:0000313" key="2">
    <source>
        <dbReference type="EMBL" id="QEN10085.1"/>
    </source>
</evidence>
<dbReference type="AlphaFoldDB" id="A0AAE6JP62"/>
<accession>A0AAE6JP62</accession>
<gene>
    <name evidence="2" type="ORF">E5Q53_00650</name>
</gene>
<dbReference type="RefSeq" id="WP_005706344.1">
    <property type="nucleotide sequence ID" value="NZ_CP038817.1"/>
</dbReference>
<evidence type="ECO:0000313" key="3">
    <source>
        <dbReference type="Proteomes" id="UP000323974"/>
    </source>
</evidence>
<keyword evidence="1" id="KW-1133">Transmembrane helix</keyword>
<feature type="transmembrane region" description="Helical" evidence="1">
    <location>
        <begin position="43"/>
        <end position="63"/>
    </location>
</feature>
<dbReference type="Pfam" id="PF16083">
    <property type="entry name" value="Phage_holin_3_3"/>
    <property type="match status" value="1"/>
</dbReference>
<dbReference type="GeneID" id="78223590"/>
<evidence type="ECO:0000256" key="1">
    <source>
        <dbReference type="SAM" id="Phobius"/>
    </source>
</evidence>
<keyword evidence="1" id="KW-0812">Transmembrane</keyword>
<dbReference type="KEGG" id="hpaa:E5Q53_00650"/>
<feature type="transmembrane region" description="Helical" evidence="1">
    <location>
        <begin position="12"/>
        <end position="31"/>
    </location>
</feature>
<reference evidence="2 3" key="1">
    <citation type="submission" date="2019-04" db="EMBL/GenBank/DDBJ databases">
        <title>Complete Genome and Methylome Analysis of Haemophilus haemolyticus NEB129.</title>
        <authorList>
            <person name="Fomenkov A."/>
            <person name="Roberts R.J."/>
            <person name="Anton B.P."/>
            <person name="Vincze T."/>
        </authorList>
    </citation>
    <scope>NUCLEOTIDE SEQUENCE [LARGE SCALE GENOMIC DNA]</scope>
    <source>
        <strain evidence="2 3">NEB129</strain>
    </source>
</reference>
<evidence type="ECO:0008006" key="4">
    <source>
        <dbReference type="Google" id="ProtNLM"/>
    </source>
</evidence>
<organism evidence="2 3">
    <name type="scientific">Haemophilus parahaemolyticus</name>
    <dbReference type="NCBI Taxonomy" id="735"/>
    <lineage>
        <taxon>Bacteria</taxon>
        <taxon>Pseudomonadati</taxon>
        <taxon>Pseudomonadota</taxon>
        <taxon>Gammaproteobacteria</taxon>
        <taxon>Pasteurellales</taxon>
        <taxon>Pasteurellaceae</taxon>
        <taxon>Haemophilus</taxon>
    </lineage>
</organism>
<dbReference type="EMBL" id="CP038817">
    <property type="protein sequence ID" value="QEN10085.1"/>
    <property type="molecule type" value="Genomic_DNA"/>
</dbReference>
<name>A0AAE6JP62_HAEPH</name>
<keyword evidence="1" id="KW-0472">Membrane</keyword>
<dbReference type="InterPro" id="IPR032126">
    <property type="entry name" value="LydA_holin"/>
</dbReference>
<proteinExistence type="predicted"/>
<feature type="transmembrane region" description="Helical" evidence="1">
    <location>
        <begin position="69"/>
        <end position="89"/>
    </location>
</feature>
<dbReference type="Proteomes" id="UP000323974">
    <property type="component" value="Chromosome"/>
</dbReference>
<protein>
    <recommendedName>
        <fullName evidence="4">Holin</fullName>
    </recommendedName>
</protein>
<sequence>MPFSDPKNQPSLWFWLLMILLSVTGGVTKYVTDAQEKNNVVNWINAGISGFIGGFAGVVSTFYMLEQDFSMYMIAFGASLSGFLGVIALRGFTKFILKITENMK</sequence>